<dbReference type="Pfam" id="PF02321">
    <property type="entry name" value="OEP"/>
    <property type="match status" value="2"/>
</dbReference>
<dbReference type="PANTHER" id="PTHR30026">
    <property type="entry name" value="OUTER MEMBRANE PROTEIN TOLC"/>
    <property type="match status" value="1"/>
</dbReference>
<dbReference type="GO" id="GO:0009279">
    <property type="term" value="C:cell outer membrane"/>
    <property type="evidence" value="ECO:0007669"/>
    <property type="project" value="UniProtKB-SubCell"/>
</dbReference>
<evidence type="ECO:0000256" key="3">
    <source>
        <dbReference type="ARBA" id="ARBA00022448"/>
    </source>
</evidence>
<keyword evidence="8" id="KW-0732">Signal</keyword>
<keyword evidence="6" id="KW-0472">Membrane</keyword>
<dbReference type="EMBL" id="WRXN01000001">
    <property type="protein sequence ID" value="MVT07642.1"/>
    <property type="molecule type" value="Genomic_DNA"/>
</dbReference>
<dbReference type="InterPro" id="IPR051906">
    <property type="entry name" value="TolC-like"/>
</dbReference>
<dbReference type="PANTHER" id="PTHR30026:SF20">
    <property type="entry name" value="OUTER MEMBRANE PROTEIN TOLC"/>
    <property type="match status" value="1"/>
</dbReference>
<evidence type="ECO:0000313" key="9">
    <source>
        <dbReference type="EMBL" id="MVT07642.1"/>
    </source>
</evidence>
<dbReference type="InterPro" id="IPR003423">
    <property type="entry name" value="OMP_efflux"/>
</dbReference>
<dbReference type="Gene3D" id="1.20.1600.10">
    <property type="entry name" value="Outer membrane efflux proteins (OEP)"/>
    <property type="match status" value="1"/>
</dbReference>
<proteinExistence type="inferred from homology"/>
<comment type="similarity">
    <text evidence="2">Belongs to the outer membrane factor (OMF) (TC 1.B.17) family.</text>
</comment>
<keyword evidence="4" id="KW-1134">Transmembrane beta strand</keyword>
<keyword evidence="10" id="KW-1185">Reference proteome</keyword>
<keyword evidence="3" id="KW-0813">Transport</keyword>
<protein>
    <submittedName>
        <fullName evidence="9">TolC family protein</fullName>
    </submittedName>
</protein>
<evidence type="ECO:0000256" key="8">
    <source>
        <dbReference type="SAM" id="SignalP"/>
    </source>
</evidence>
<keyword evidence="7" id="KW-0998">Cell outer membrane</keyword>
<gene>
    <name evidence="9" type="ORF">GO493_05160</name>
</gene>
<evidence type="ECO:0000256" key="4">
    <source>
        <dbReference type="ARBA" id="ARBA00022452"/>
    </source>
</evidence>
<evidence type="ECO:0000256" key="1">
    <source>
        <dbReference type="ARBA" id="ARBA00004442"/>
    </source>
</evidence>
<feature type="signal peptide" evidence="8">
    <location>
        <begin position="1"/>
        <end position="24"/>
    </location>
</feature>
<dbReference type="GO" id="GO:0015288">
    <property type="term" value="F:porin activity"/>
    <property type="evidence" value="ECO:0007669"/>
    <property type="project" value="TreeGrafter"/>
</dbReference>
<keyword evidence="5" id="KW-0812">Transmembrane</keyword>
<evidence type="ECO:0000256" key="5">
    <source>
        <dbReference type="ARBA" id="ARBA00022692"/>
    </source>
</evidence>
<comment type="caution">
    <text evidence="9">The sequence shown here is derived from an EMBL/GenBank/DDBJ whole genome shotgun (WGS) entry which is preliminary data.</text>
</comment>
<dbReference type="SUPFAM" id="SSF56954">
    <property type="entry name" value="Outer membrane efflux proteins (OEP)"/>
    <property type="match status" value="1"/>
</dbReference>
<evidence type="ECO:0000256" key="6">
    <source>
        <dbReference type="ARBA" id="ARBA00023136"/>
    </source>
</evidence>
<dbReference type="AlphaFoldDB" id="A0A7K1TZW7"/>
<reference evidence="9 10" key="1">
    <citation type="submission" date="2019-12" db="EMBL/GenBank/DDBJ databases">
        <title>Chitinophaga sp. strain ysch24 (GDMCC 1.1355), whole genome shotgun sequence.</title>
        <authorList>
            <person name="Zhang X."/>
        </authorList>
    </citation>
    <scope>NUCLEOTIDE SEQUENCE [LARGE SCALE GENOMIC DNA]</scope>
    <source>
        <strain evidence="10">ysch24</strain>
    </source>
</reference>
<evidence type="ECO:0000256" key="2">
    <source>
        <dbReference type="ARBA" id="ARBA00007613"/>
    </source>
</evidence>
<evidence type="ECO:0000256" key="7">
    <source>
        <dbReference type="ARBA" id="ARBA00023237"/>
    </source>
</evidence>
<dbReference type="GO" id="GO:1990281">
    <property type="term" value="C:efflux pump complex"/>
    <property type="evidence" value="ECO:0007669"/>
    <property type="project" value="TreeGrafter"/>
</dbReference>
<comment type="subcellular location">
    <subcellularLocation>
        <location evidence="1">Cell outer membrane</location>
    </subcellularLocation>
</comment>
<dbReference type="Proteomes" id="UP000461730">
    <property type="component" value="Unassembled WGS sequence"/>
</dbReference>
<organism evidence="9 10">
    <name type="scientific">Chitinophaga tropicalis</name>
    <dbReference type="NCBI Taxonomy" id="2683588"/>
    <lineage>
        <taxon>Bacteria</taxon>
        <taxon>Pseudomonadati</taxon>
        <taxon>Bacteroidota</taxon>
        <taxon>Chitinophagia</taxon>
        <taxon>Chitinophagales</taxon>
        <taxon>Chitinophagaceae</taxon>
        <taxon>Chitinophaga</taxon>
    </lineage>
</organism>
<accession>A0A7K1TZW7</accession>
<feature type="chain" id="PRO_5029862158" evidence="8">
    <location>
        <begin position="25"/>
        <end position="446"/>
    </location>
</feature>
<evidence type="ECO:0000313" key="10">
    <source>
        <dbReference type="Proteomes" id="UP000461730"/>
    </source>
</evidence>
<dbReference type="GO" id="GO:0015562">
    <property type="term" value="F:efflux transmembrane transporter activity"/>
    <property type="evidence" value="ECO:0007669"/>
    <property type="project" value="InterPro"/>
</dbReference>
<name>A0A7K1TZW7_9BACT</name>
<dbReference type="RefSeq" id="WP_157305026.1">
    <property type="nucleotide sequence ID" value="NZ_WRXN01000001.1"/>
</dbReference>
<sequence>MVAHKSYISVIFLFCLTAVLPAYSQNEHNTISSLSLEQCISYALQNQPALQQSQLRTDIAKATNAVNLSGWYPQAAVTGNLNHYIQRPTSLSNINGVETPVKTSVTNTSTPGIGVTQAIFNPGLVYAARIAPLNLKSARQSRDSTKIELVANVSKSFYSLLLTLQQIDVLKEDTARLGESMRTAYHQYVGGIVDETDYEQATITLNTSKVQLVQANESVWPQYAALKQLMGYPQEQQFNVSYDSTEMLKDIEIDTTRQLQYENRIELKQLLVQKDMQHRLTNYYQKLYFLPSLSAFYNYNYAYQNNEFSKLYNTVYPNSIIGLTVSLPVFTGFSRVQNVRRSKLQEQVLDRSETNLKSAIYSQYATALASYRSNIYNMHQTKDNAAMARRVYFVVDLQYKQGLIPYLNVITAESNLRTAELTYLNALFQTLSSKIDWQQSMGAIPY</sequence>